<dbReference type="AlphaFoldDB" id="A0AAD9R118"/>
<dbReference type="GO" id="GO:0008270">
    <property type="term" value="F:zinc ion binding"/>
    <property type="evidence" value="ECO:0007669"/>
    <property type="project" value="UniProtKB-KW"/>
</dbReference>
<gene>
    <name evidence="8" type="ORF">P5673_003733</name>
</gene>
<evidence type="ECO:0000256" key="3">
    <source>
        <dbReference type="ARBA" id="ARBA00022833"/>
    </source>
</evidence>
<accession>A0AAD9R118</accession>
<dbReference type="Pfam" id="PF14599">
    <property type="entry name" value="zinc_ribbon_6"/>
    <property type="match status" value="1"/>
</dbReference>
<dbReference type="Proteomes" id="UP001249851">
    <property type="component" value="Unassembled WGS sequence"/>
</dbReference>
<keyword evidence="3" id="KW-0862">Zinc</keyword>
<dbReference type="SUPFAM" id="SSF161219">
    <property type="entry name" value="CHY zinc finger-like"/>
    <property type="match status" value="1"/>
</dbReference>
<dbReference type="GO" id="GO:0006511">
    <property type="term" value="P:ubiquitin-dependent protein catabolic process"/>
    <property type="evidence" value="ECO:0007669"/>
    <property type="project" value="TreeGrafter"/>
</dbReference>
<comment type="caution">
    <text evidence="8">The sequence shown here is derived from an EMBL/GenBank/DDBJ whole genome shotgun (WGS) entry which is preliminary data.</text>
</comment>
<dbReference type="PANTHER" id="PTHR21319">
    <property type="entry name" value="RING FINGER AND CHY ZINC FINGER DOMAIN-CONTAINING PROTEIN 1"/>
    <property type="match status" value="1"/>
</dbReference>
<reference evidence="8" key="2">
    <citation type="journal article" date="2023" name="Science">
        <title>Genomic signatures of disease resistance in endangered staghorn corals.</title>
        <authorList>
            <person name="Vollmer S.V."/>
            <person name="Selwyn J.D."/>
            <person name="Despard B.A."/>
            <person name="Roesel C.L."/>
        </authorList>
    </citation>
    <scope>NUCLEOTIDE SEQUENCE</scope>
    <source>
        <strain evidence="8">K2</strain>
    </source>
</reference>
<dbReference type="InterPro" id="IPR037275">
    <property type="entry name" value="Znf_CTCHY_sf"/>
</dbReference>
<dbReference type="GO" id="GO:0005634">
    <property type="term" value="C:nucleus"/>
    <property type="evidence" value="ECO:0007669"/>
    <property type="project" value="TreeGrafter"/>
</dbReference>
<evidence type="ECO:0000256" key="2">
    <source>
        <dbReference type="ARBA" id="ARBA00022771"/>
    </source>
</evidence>
<dbReference type="InterPro" id="IPR008913">
    <property type="entry name" value="Znf_CHY"/>
</dbReference>
<dbReference type="Gene3D" id="2.20.28.10">
    <property type="match status" value="1"/>
</dbReference>
<dbReference type="SUPFAM" id="SSF161245">
    <property type="entry name" value="Zinc hairpin stack"/>
    <property type="match status" value="1"/>
</dbReference>
<keyword evidence="2 4" id="KW-0863">Zinc-finger</keyword>
<name>A0AAD9R118_ACRCE</name>
<protein>
    <submittedName>
        <fullName evidence="8">RING finger and CHY zinc finger domain-containing protein 1</fullName>
    </submittedName>
</protein>
<dbReference type="InterPro" id="IPR039512">
    <property type="entry name" value="RCHY1_zinc-ribbon"/>
</dbReference>
<dbReference type="InterPro" id="IPR037274">
    <property type="entry name" value="Znf_CHY_sf"/>
</dbReference>
<evidence type="ECO:0000256" key="4">
    <source>
        <dbReference type="PROSITE-ProRule" id="PRU00601"/>
    </source>
</evidence>
<sequence>MCKPNQLYFLLGKKASFFPGESQSYHHQSFKVFVKVYKKAPCCNKYYPCRLCHDDVEDHNMDRKKVQEIKCIQCQSSQATASHCKECGVKFGRYFCGICRLFDDHEKGQFHCNGCGICRVGGKENFFHCNRCDMCLGIQLKDAHKDIHTSRIPSHVPACGHLLHRGYACPICNRSMVDMTRAWRMLDNEISITPMPEEYNNFYVKILCRDCHKESRVRFHVVGLKCMECGSYNTSREGEEGVPVAAVPLPQAAHAPQDEEEWETEDEEEIVGGHEETEPEEQDAVDDLVNLAQVELNLGDETDDNQVLPLD</sequence>
<proteinExistence type="predicted"/>
<evidence type="ECO:0000259" key="6">
    <source>
        <dbReference type="PROSITE" id="PS51266"/>
    </source>
</evidence>
<feature type="region of interest" description="Disordered" evidence="5">
    <location>
        <begin position="252"/>
        <end position="284"/>
    </location>
</feature>
<dbReference type="InterPro" id="IPR017921">
    <property type="entry name" value="Znf_CTCHY"/>
</dbReference>
<feature type="domain" description="CTCHY-type" evidence="7">
    <location>
        <begin position="91"/>
        <end position="154"/>
    </location>
</feature>
<keyword evidence="1" id="KW-0479">Metal-binding</keyword>
<dbReference type="PANTHER" id="PTHR21319:SF53">
    <property type="entry name" value="RING FINGER AND CHY ZINC FINGER DOMAIN-CONTAINING PROTEIN 1"/>
    <property type="match status" value="1"/>
</dbReference>
<organism evidence="8 9">
    <name type="scientific">Acropora cervicornis</name>
    <name type="common">Staghorn coral</name>
    <dbReference type="NCBI Taxonomy" id="6130"/>
    <lineage>
        <taxon>Eukaryota</taxon>
        <taxon>Metazoa</taxon>
        <taxon>Cnidaria</taxon>
        <taxon>Anthozoa</taxon>
        <taxon>Hexacorallia</taxon>
        <taxon>Scleractinia</taxon>
        <taxon>Astrocoeniina</taxon>
        <taxon>Acroporidae</taxon>
        <taxon>Acropora</taxon>
    </lineage>
</organism>
<keyword evidence="9" id="KW-1185">Reference proteome</keyword>
<evidence type="ECO:0000256" key="1">
    <source>
        <dbReference type="ARBA" id="ARBA00022723"/>
    </source>
</evidence>
<evidence type="ECO:0000313" key="9">
    <source>
        <dbReference type="Proteomes" id="UP001249851"/>
    </source>
</evidence>
<dbReference type="PROSITE" id="PS51270">
    <property type="entry name" value="ZF_CTCHY"/>
    <property type="match status" value="1"/>
</dbReference>
<dbReference type="GO" id="GO:0061630">
    <property type="term" value="F:ubiquitin protein ligase activity"/>
    <property type="evidence" value="ECO:0007669"/>
    <property type="project" value="TreeGrafter"/>
</dbReference>
<evidence type="ECO:0000313" key="8">
    <source>
        <dbReference type="EMBL" id="KAK2571169.1"/>
    </source>
</evidence>
<reference evidence="8" key="1">
    <citation type="journal article" date="2023" name="G3 (Bethesda)">
        <title>Whole genome assembly and annotation of the endangered Caribbean coral Acropora cervicornis.</title>
        <authorList>
            <person name="Selwyn J.D."/>
            <person name="Vollmer S.V."/>
        </authorList>
    </citation>
    <scope>NUCLEOTIDE SEQUENCE</scope>
    <source>
        <strain evidence="8">K2</strain>
    </source>
</reference>
<dbReference type="GO" id="GO:0016567">
    <property type="term" value="P:protein ubiquitination"/>
    <property type="evidence" value="ECO:0007669"/>
    <property type="project" value="TreeGrafter"/>
</dbReference>
<evidence type="ECO:0000259" key="7">
    <source>
        <dbReference type="PROSITE" id="PS51270"/>
    </source>
</evidence>
<dbReference type="EMBL" id="JARQWQ010000006">
    <property type="protein sequence ID" value="KAK2571169.1"/>
    <property type="molecule type" value="Genomic_DNA"/>
</dbReference>
<feature type="domain" description="CHY-type" evidence="6">
    <location>
        <begin position="20"/>
        <end position="89"/>
    </location>
</feature>
<feature type="compositionally biased region" description="Acidic residues" evidence="5">
    <location>
        <begin position="258"/>
        <end position="270"/>
    </location>
</feature>
<dbReference type="PROSITE" id="PS51266">
    <property type="entry name" value="ZF_CHY"/>
    <property type="match status" value="1"/>
</dbReference>
<dbReference type="Pfam" id="PF05495">
    <property type="entry name" value="zf-CHY"/>
    <property type="match status" value="1"/>
</dbReference>
<evidence type="ECO:0000256" key="5">
    <source>
        <dbReference type="SAM" id="MobiDB-lite"/>
    </source>
</evidence>